<dbReference type="RefSeq" id="WP_269041396.1">
    <property type="nucleotide sequence ID" value="NZ_CP114040.1"/>
</dbReference>
<sequence>MSRRPRVLLPLVLAACVARPTGDTDDAPTGGPATTTTGDPEPGTSGGTTTASTTAPGTTLPPPTTTDPTTAFPTTGEPAPTTEALTTTPFLPAPDFSNPNECDPWIEDCPEGQKCMAWASDGGSSWNSTKCVDIVPDPDGLGEPCSVIGSPVSGEDTCGKHLQCFFADPDTLQGTCLAMCVGSPDNPDCEQPDATCALSGDGVLILCVPDCDPLAPDCGPGEVCVSNNGSNFTCVFDASGDEGQLFDPCEFINACDPGLACVNSELAGECDPDVFGCCLPHCDLTAPPSCPGAGQECLPWFEQGQAPPGHEDLGVCGLPPP</sequence>
<proteinExistence type="predicted"/>
<protein>
    <submittedName>
        <fullName evidence="2">Uncharacterized protein</fullName>
    </submittedName>
</protein>
<organism evidence="2 3">
    <name type="scientific">Nannocystis punicea</name>
    <dbReference type="NCBI Taxonomy" id="2995304"/>
    <lineage>
        <taxon>Bacteria</taxon>
        <taxon>Pseudomonadati</taxon>
        <taxon>Myxococcota</taxon>
        <taxon>Polyangia</taxon>
        <taxon>Nannocystales</taxon>
        <taxon>Nannocystaceae</taxon>
        <taxon>Nannocystis</taxon>
    </lineage>
</organism>
<name>A0ABY7HJ09_9BACT</name>
<evidence type="ECO:0000256" key="1">
    <source>
        <dbReference type="SAM" id="MobiDB-lite"/>
    </source>
</evidence>
<accession>A0ABY7HJ09</accession>
<dbReference type="Proteomes" id="UP001164459">
    <property type="component" value="Chromosome"/>
</dbReference>
<keyword evidence="3" id="KW-1185">Reference proteome</keyword>
<dbReference type="EMBL" id="CP114040">
    <property type="protein sequence ID" value="WAS99035.1"/>
    <property type="molecule type" value="Genomic_DNA"/>
</dbReference>
<feature type="region of interest" description="Disordered" evidence="1">
    <location>
        <begin position="20"/>
        <end position="103"/>
    </location>
</feature>
<feature type="compositionally biased region" description="Low complexity" evidence="1">
    <location>
        <begin position="66"/>
        <end position="94"/>
    </location>
</feature>
<evidence type="ECO:0000313" key="2">
    <source>
        <dbReference type="EMBL" id="WAS99035.1"/>
    </source>
</evidence>
<gene>
    <name evidence="2" type="ORF">O0S08_23140</name>
</gene>
<evidence type="ECO:0000313" key="3">
    <source>
        <dbReference type="Proteomes" id="UP001164459"/>
    </source>
</evidence>
<reference evidence="2" key="1">
    <citation type="submission" date="2022-11" db="EMBL/GenBank/DDBJ databases">
        <title>Minimal conservation of predation-associated metabolite biosynthetic gene clusters underscores biosynthetic potential of Myxococcota including descriptions for ten novel species: Archangium lansinium sp. nov., Myxococcus landrumus sp. nov., Nannocystis bai.</title>
        <authorList>
            <person name="Ahearne A."/>
            <person name="Stevens C."/>
            <person name="Dowd S."/>
        </authorList>
    </citation>
    <scope>NUCLEOTIDE SEQUENCE</scope>
    <source>
        <strain evidence="2">Fl3</strain>
    </source>
</reference>
<feature type="compositionally biased region" description="Low complexity" evidence="1">
    <location>
        <begin position="20"/>
        <end position="58"/>
    </location>
</feature>